<evidence type="ECO:0000256" key="12">
    <source>
        <dbReference type="ARBA" id="ARBA00023303"/>
    </source>
</evidence>
<dbReference type="GO" id="GO:0034702">
    <property type="term" value="C:monoatomic ion channel complex"/>
    <property type="evidence" value="ECO:0007669"/>
    <property type="project" value="UniProtKB-KW"/>
</dbReference>
<evidence type="ECO:0000313" key="17">
    <source>
        <dbReference type="EMBL" id="KAK9274045.1"/>
    </source>
</evidence>
<evidence type="ECO:0000256" key="6">
    <source>
        <dbReference type="ARBA" id="ARBA00022826"/>
    </source>
</evidence>
<evidence type="ECO:0000256" key="14">
    <source>
        <dbReference type="RuleBase" id="RU369015"/>
    </source>
</evidence>
<dbReference type="InterPro" id="IPR036770">
    <property type="entry name" value="Ankyrin_rpt-contain_sf"/>
</dbReference>
<dbReference type="FunFam" id="2.60.120.10:FF:000074">
    <property type="entry name" value="Potassium channel KAT2"/>
    <property type="match status" value="1"/>
</dbReference>
<keyword evidence="10 14" id="KW-0406">Ion transport</keyword>
<dbReference type="InterPro" id="IPR045319">
    <property type="entry name" value="KAT/AKT"/>
</dbReference>
<feature type="repeat" description="ANK" evidence="13">
    <location>
        <begin position="197"/>
        <end position="229"/>
    </location>
</feature>
<keyword evidence="7 14" id="KW-0851">Voltage-gated channel</keyword>
<dbReference type="GO" id="GO:0005249">
    <property type="term" value="F:voltage-gated potassium channel activity"/>
    <property type="evidence" value="ECO:0007669"/>
    <property type="project" value="UniProtKB-UniRule"/>
</dbReference>
<dbReference type="Gene3D" id="1.25.40.20">
    <property type="entry name" value="Ankyrin repeat-containing domain"/>
    <property type="match status" value="1"/>
</dbReference>
<comment type="function">
    <text evidence="14">Potassium channel.</text>
</comment>
<feature type="domain" description="Cyclic nucleotide-binding" evidence="15">
    <location>
        <begin position="1"/>
        <end position="93"/>
    </location>
</feature>
<dbReference type="EMBL" id="JBBPBK010000012">
    <property type="protein sequence ID" value="KAK9274045.1"/>
    <property type="molecule type" value="Genomic_DNA"/>
</dbReference>
<dbReference type="PROSITE" id="PS50297">
    <property type="entry name" value="ANK_REP_REGION"/>
    <property type="match status" value="1"/>
</dbReference>
<keyword evidence="9" id="KW-1133">Transmembrane helix</keyword>
<dbReference type="Gene3D" id="2.60.120.10">
    <property type="entry name" value="Jelly Rolls"/>
    <property type="match status" value="1"/>
</dbReference>
<dbReference type="PANTHER" id="PTHR45743:SF2">
    <property type="entry name" value="POTASSIUM CHANNEL AKT1"/>
    <property type="match status" value="1"/>
</dbReference>
<keyword evidence="6 14" id="KW-0631">Potassium channel</keyword>
<comment type="subcellular location">
    <subcellularLocation>
        <location evidence="1 14">Membrane</location>
        <topology evidence="1 14">Multi-pass membrane protein</topology>
    </subcellularLocation>
</comment>
<dbReference type="Pfam" id="PF12796">
    <property type="entry name" value="Ank_2"/>
    <property type="match status" value="1"/>
</dbReference>
<keyword evidence="18" id="KW-1185">Reference proteome</keyword>
<keyword evidence="4 14" id="KW-0633">Potassium transport</keyword>
<sequence>MKPEYFPPKEDVILQNEAPTDLYVLVTGALIVGEAKTGDVCGEVDLLCYRPQFFTVQTKRLSQLLRLNHTAFLNIVQANVGDGMIIMNNLLQHWKEQRDPLMEGILTDTEKMLARGRMDLPLGLCFAATRDLEGSVPLWDAILGRHKNVIKLLVDNGATISSGDVGQFACTAVEQNNLELLKDLVHYGGDVMLSKSSGMTALQTAISEGNIEIVKFLLDQGVDIDKPGEKDPISSASYFASSQSSGNYPARVTLSCPEKGEVAGKLVLLPESLQELLDIGAKKFGFSPAKVLTKDGAEIEAIGVIRDGDHLLLVSNGGIENSKSEKARESEI</sequence>
<keyword evidence="12 14" id="KW-0407">Ion channel</keyword>
<comment type="subunit">
    <text evidence="14">The potassium channel is composed of a homo- or heterotetrameric complex of pore-forming subunits.</text>
</comment>
<proteinExistence type="inferred from homology"/>
<evidence type="ECO:0000313" key="18">
    <source>
        <dbReference type="Proteomes" id="UP001415857"/>
    </source>
</evidence>
<dbReference type="Proteomes" id="UP001415857">
    <property type="component" value="Unassembled WGS sequence"/>
</dbReference>
<keyword evidence="13" id="KW-0040">ANK repeat</keyword>
<dbReference type="Pfam" id="PF11834">
    <property type="entry name" value="KHA"/>
    <property type="match status" value="1"/>
</dbReference>
<evidence type="ECO:0000256" key="2">
    <source>
        <dbReference type="ARBA" id="ARBA00007929"/>
    </source>
</evidence>
<evidence type="ECO:0000259" key="16">
    <source>
        <dbReference type="PROSITE" id="PS51490"/>
    </source>
</evidence>
<dbReference type="PROSITE" id="PS50088">
    <property type="entry name" value="ANK_REPEAT"/>
    <property type="match status" value="2"/>
</dbReference>
<feature type="domain" description="KHA" evidence="16">
    <location>
        <begin position="251"/>
        <end position="331"/>
    </location>
</feature>
<accession>A0AAP0WPA8</accession>
<comment type="domain">
    <text evidence="14">The KHA domain (rich in hydrophobic and acidic residues) present in the C-terminal part is likely to be important for tetramerization.</text>
</comment>
<dbReference type="PROSITE" id="PS51490">
    <property type="entry name" value="KHA"/>
    <property type="match status" value="1"/>
</dbReference>
<dbReference type="AlphaFoldDB" id="A0AAP0WPA8"/>
<dbReference type="SUPFAM" id="SSF51206">
    <property type="entry name" value="cAMP-binding domain-like"/>
    <property type="match status" value="1"/>
</dbReference>
<evidence type="ECO:0000256" key="8">
    <source>
        <dbReference type="ARBA" id="ARBA00022958"/>
    </source>
</evidence>
<evidence type="ECO:0000256" key="11">
    <source>
        <dbReference type="ARBA" id="ARBA00023136"/>
    </source>
</evidence>
<evidence type="ECO:0000256" key="1">
    <source>
        <dbReference type="ARBA" id="ARBA00004141"/>
    </source>
</evidence>
<dbReference type="PANTHER" id="PTHR45743">
    <property type="entry name" value="POTASSIUM CHANNEL AKT1"/>
    <property type="match status" value="1"/>
</dbReference>
<evidence type="ECO:0000259" key="15">
    <source>
        <dbReference type="PROSITE" id="PS50042"/>
    </source>
</evidence>
<keyword evidence="8 14" id="KW-0630">Potassium</keyword>
<dbReference type="CDD" id="cd00038">
    <property type="entry name" value="CAP_ED"/>
    <property type="match status" value="1"/>
</dbReference>
<name>A0AAP0WPA8_LIQFO</name>
<feature type="repeat" description="ANK" evidence="13">
    <location>
        <begin position="133"/>
        <end position="165"/>
    </location>
</feature>
<dbReference type="InterPro" id="IPR000595">
    <property type="entry name" value="cNMP-bd_dom"/>
</dbReference>
<keyword evidence="3 14" id="KW-0813">Transport</keyword>
<comment type="similarity">
    <text evidence="2 14">Belongs to the potassium channel family. Plant (TC 1.A.1.4) subfamily.</text>
</comment>
<dbReference type="InterPro" id="IPR014710">
    <property type="entry name" value="RmlC-like_jellyroll"/>
</dbReference>
<organism evidence="17 18">
    <name type="scientific">Liquidambar formosana</name>
    <name type="common">Formosan gum</name>
    <dbReference type="NCBI Taxonomy" id="63359"/>
    <lineage>
        <taxon>Eukaryota</taxon>
        <taxon>Viridiplantae</taxon>
        <taxon>Streptophyta</taxon>
        <taxon>Embryophyta</taxon>
        <taxon>Tracheophyta</taxon>
        <taxon>Spermatophyta</taxon>
        <taxon>Magnoliopsida</taxon>
        <taxon>eudicotyledons</taxon>
        <taxon>Gunneridae</taxon>
        <taxon>Pentapetalae</taxon>
        <taxon>Saxifragales</taxon>
        <taxon>Altingiaceae</taxon>
        <taxon>Liquidambar</taxon>
    </lineage>
</organism>
<evidence type="ECO:0000256" key="5">
    <source>
        <dbReference type="ARBA" id="ARBA00022692"/>
    </source>
</evidence>
<evidence type="ECO:0000256" key="13">
    <source>
        <dbReference type="PROSITE-ProRule" id="PRU00023"/>
    </source>
</evidence>
<keyword evidence="11" id="KW-0472">Membrane</keyword>
<evidence type="ECO:0000256" key="4">
    <source>
        <dbReference type="ARBA" id="ARBA00022538"/>
    </source>
</evidence>
<dbReference type="InterPro" id="IPR018490">
    <property type="entry name" value="cNMP-bd_dom_sf"/>
</dbReference>
<gene>
    <name evidence="17" type="ORF">L1049_018859</name>
</gene>
<dbReference type="InterPro" id="IPR002110">
    <property type="entry name" value="Ankyrin_rpt"/>
</dbReference>
<dbReference type="SUPFAM" id="SSF48403">
    <property type="entry name" value="Ankyrin repeat"/>
    <property type="match status" value="1"/>
</dbReference>
<comment type="domain">
    <text evidence="14">The segment S4 is probably the voltage-sensor and is characterized by a series of positively charged amino acids. The pore-forming region H5 is enclosed by the transmembrane segments S5 and S6 in the Shaker-type (1P/6TM) and contains the GYGD signature motif which seems to be involved in potassium selectivity.</text>
</comment>
<keyword evidence="5" id="KW-0812">Transmembrane</keyword>
<evidence type="ECO:0000256" key="7">
    <source>
        <dbReference type="ARBA" id="ARBA00022882"/>
    </source>
</evidence>
<dbReference type="PROSITE" id="PS50042">
    <property type="entry name" value="CNMP_BINDING_3"/>
    <property type="match status" value="1"/>
</dbReference>
<comment type="caution">
    <text evidence="17">The sequence shown here is derived from an EMBL/GenBank/DDBJ whole genome shotgun (WGS) entry which is preliminary data.</text>
</comment>
<evidence type="ECO:0000256" key="3">
    <source>
        <dbReference type="ARBA" id="ARBA00022448"/>
    </source>
</evidence>
<protein>
    <recommendedName>
        <fullName evidence="14">Potassium channel</fullName>
    </recommendedName>
</protein>
<dbReference type="Pfam" id="PF00027">
    <property type="entry name" value="cNMP_binding"/>
    <property type="match status" value="1"/>
</dbReference>
<evidence type="ECO:0000256" key="10">
    <source>
        <dbReference type="ARBA" id="ARBA00023065"/>
    </source>
</evidence>
<reference evidence="17 18" key="1">
    <citation type="journal article" date="2024" name="Plant J.">
        <title>Genome sequences and population genomics reveal climatic adaptation and genomic divergence between two closely related sweetgum species.</title>
        <authorList>
            <person name="Xu W.Q."/>
            <person name="Ren C.Q."/>
            <person name="Zhang X.Y."/>
            <person name="Comes H.P."/>
            <person name="Liu X.H."/>
            <person name="Li Y.G."/>
            <person name="Kettle C.J."/>
            <person name="Jalonen R."/>
            <person name="Gaisberger H."/>
            <person name="Ma Y.Z."/>
            <person name="Qiu Y.X."/>
        </authorList>
    </citation>
    <scope>NUCLEOTIDE SEQUENCE [LARGE SCALE GENOMIC DNA]</scope>
    <source>
        <strain evidence="17">Hangzhou</strain>
    </source>
</reference>
<dbReference type="SMART" id="SM00248">
    <property type="entry name" value="ANK"/>
    <property type="match status" value="2"/>
</dbReference>
<dbReference type="InterPro" id="IPR021789">
    <property type="entry name" value="KHA_dom"/>
</dbReference>
<evidence type="ECO:0000256" key="9">
    <source>
        <dbReference type="ARBA" id="ARBA00022989"/>
    </source>
</evidence>